<dbReference type="STRING" id="1763537.ULVI_13790"/>
<dbReference type="GO" id="GO:0005829">
    <property type="term" value="C:cytosol"/>
    <property type="evidence" value="ECO:0007669"/>
    <property type="project" value="TreeGrafter"/>
</dbReference>
<evidence type="ECO:0000256" key="7">
    <source>
        <dbReference type="ARBA" id="ARBA00032162"/>
    </source>
</evidence>
<dbReference type="EMBL" id="LRXL01000052">
    <property type="protein sequence ID" value="OAB76123.1"/>
    <property type="molecule type" value="Genomic_DNA"/>
</dbReference>
<keyword evidence="9" id="KW-0479">Metal-binding</keyword>
<dbReference type="GO" id="GO:0019144">
    <property type="term" value="F:ADP-sugar diphosphatase activity"/>
    <property type="evidence" value="ECO:0007669"/>
    <property type="project" value="TreeGrafter"/>
</dbReference>
<sequence>MEYTIINEQVVFNDHYKILKAEVRYETFKGETITAERLAFHRGDSVAILLVEKESNSVLLTKQFRYPTTQHEKGWLLEIPAGSMEKEECPLACVKRETLEEMGYEIEQPDQLFNFYTSPGGSTERVFLFYAKVSKHQKTEKGGGVEDENEDIKTVKIPISEIQEYLQNKIMDAKTIIALQWLLLNQ</sequence>
<evidence type="ECO:0000256" key="3">
    <source>
        <dbReference type="ARBA" id="ARBA00007275"/>
    </source>
</evidence>
<gene>
    <name evidence="12" type="ORF">ULVI_13790</name>
</gene>
<feature type="short sequence motif" description="Nudix box" evidence="10">
    <location>
        <begin position="82"/>
        <end position="104"/>
    </location>
</feature>
<dbReference type="PANTHER" id="PTHR11839:SF18">
    <property type="entry name" value="NUDIX HYDROLASE DOMAIN-CONTAINING PROTEIN"/>
    <property type="match status" value="1"/>
</dbReference>
<dbReference type="InterPro" id="IPR000086">
    <property type="entry name" value="NUDIX_hydrolase_dom"/>
</dbReference>
<evidence type="ECO:0000259" key="11">
    <source>
        <dbReference type="PROSITE" id="PS51462"/>
    </source>
</evidence>
<keyword evidence="13" id="KW-1185">Reference proteome</keyword>
<protein>
    <recommendedName>
        <fullName evidence="5">GDP-mannose pyrophosphatase</fullName>
    </recommendedName>
    <alternativeName>
        <fullName evidence="7">GDP-mannose hydrolase</fullName>
    </alternativeName>
    <alternativeName>
        <fullName evidence="8">GDPMK</fullName>
    </alternativeName>
</protein>
<feature type="binding site" evidence="9">
    <location>
        <position position="81"/>
    </location>
    <ligand>
        <name>Mg(2+)</name>
        <dbReference type="ChEBI" id="CHEBI:18420"/>
        <label>1</label>
    </ligand>
</feature>
<dbReference type="GO" id="GO:0019693">
    <property type="term" value="P:ribose phosphate metabolic process"/>
    <property type="evidence" value="ECO:0007669"/>
    <property type="project" value="TreeGrafter"/>
</dbReference>
<evidence type="ECO:0000256" key="5">
    <source>
        <dbReference type="ARBA" id="ARBA00016377"/>
    </source>
</evidence>
<dbReference type="PROSITE" id="PS00893">
    <property type="entry name" value="NUDIX_BOX"/>
    <property type="match status" value="1"/>
</dbReference>
<dbReference type="PROSITE" id="PS51462">
    <property type="entry name" value="NUDIX"/>
    <property type="match status" value="1"/>
</dbReference>
<dbReference type="InterPro" id="IPR015797">
    <property type="entry name" value="NUDIX_hydrolase-like_dom_sf"/>
</dbReference>
<comment type="cofactor">
    <cofactor evidence="2 9">
        <name>Mg(2+)</name>
        <dbReference type="ChEBI" id="CHEBI:18420"/>
    </cofactor>
</comment>
<dbReference type="RefSeq" id="WP_068593379.1">
    <property type="nucleotide sequence ID" value="NZ_LRXL01000052.1"/>
</dbReference>
<comment type="subunit">
    <text evidence="4">Homodimer.</text>
</comment>
<evidence type="ECO:0000313" key="12">
    <source>
        <dbReference type="EMBL" id="OAB76123.1"/>
    </source>
</evidence>
<feature type="binding site" evidence="9">
    <location>
        <position position="97"/>
    </location>
    <ligand>
        <name>Mg(2+)</name>
        <dbReference type="ChEBI" id="CHEBI:18420"/>
        <label>1</label>
    </ligand>
</feature>
<evidence type="ECO:0000256" key="4">
    <source>
        <dbReference type="ARBA" id="ARBA00011738"/>
    </source>
</evidence>
<dbReference type="SUPFAM" id="SSF55811">
    <property type="entry name" value="Nudix"/>
    <property type="match status" value="1"/>
</dbReference>
<accession>A0A167F2K7</accession>
<dbReference type="InterPro" id="IPR020084">
    <property type="entry name" value="NUDIX_hydrolase_CS"/>
</dbReference>
<dbReference type="OrthoDB" id="1523642at2"/>
<feature type="domain" description="Nudix hydrolase" evidence="11">
    <location>
        <begin position="41"/>
        <end position="183"/>
    </location>
</feature>
<dbReference type="Pfam" id="PF00293">
    <property type="entry name" value="NUDIX"/>
    <property type="match status" value="1"/>
</dbReference>
<dbReference type="NCBIfam" id="TIGR00052">
    <property type="entry name" value="nudix-type nucleoside diphosphatase, YffH/AdpP family"/>
    <property type="match status" value="1"/>
</dbReference>
<evidence type="ECO:0000313" key="13">
    <source>
        <dbReference type="Proteomes" id="UP000077013"/>
    </source>
</evidence>
<dbReference type="AlphaFoldDB" id="A0A167F2K7"/>
<name>A0A167F2K7_9FLAO</name>
<evidence type="ECO:0000256" key="9">
    <source>
        <dbReference type="PIRSR" id="PIRSR604385-2"/>
    </source>
</evidence>
<keyword evidence="9" id="KW-0460">Magnesium</keyword>
<dbReference type="Gene3D" id="3.90.79.10">
    <property type="entry name" value="Nucleoside Triphosphate Pyrophosphohydrolase"/>
    <property type="match status" value="1"/>
</dbReference>
<dbReference type="CDD" id="cd24157">
    <property type="entry name" value="NUDIX_GDPMK"/>
    <property type="match status" value="1"/>
</dbReference>
<dbReference type="InterPro" id="IPR004385">
    <property type="entry name" value="NDP_pyrophosphatase"/>
</dbReference>
<keyword evidence="6" id="KW-0378">Hydrolase</keyword>
<evidence type="ECO:0000256" key="8">
    <source>
        <dbReference type="ARBA" id="ARBA00032272"/>
    </source>
</evidence>
<dbReference type="GO" id="GO:0006753">
    <property type="term" value="P:nucleoside phosphate metabolic process"/>
    <property type="evidence" value="ECO:0007669"/>
    <property type="project" value="TreeGrafter"/>
</dbReference>
<evidence type="ECO:0000256" key="10">
    <source>
        <dbReference type="PIRSR" id="PIRSR604385-3"/>
    </source>
</evidence>
<evidence type="ECO:0000256" key="6">
    <source>
        <dbReference type="ARBA" id="ARBA00022801"/>
    </source>
</evidence>
<feature type="binding site" evidence="9">
    <location>
        <position position="101"/>
    </location>
    <ligand>
        <name>Mg(2+)</name>
        <dbReference type="ChEBI" id="CHEBI:18420"/>
        <label>1</label>
    </ligand>
</feature>
<comment type="caution">
    <text evidence="12">The sequence shown here is derived from an EMBL/GenBank/DDBJ whole genome shotgun (WGS) entry which is preliminary data.</text>
</comment>
<organism evidence="12 13">
    <name type="scientific">Cochleicola gelatinilyticus</name>
    <dbReference type="NCBI Taxonomy" id="1763537"/>
    <lineage>
        <taxon>Bacteria</taxon>
        <taxon>Pseudomonadati</taxon>
        <taxon>Bacteroidota</taxon>
        <taxon>Flavobacteriia</taxon>
        <taxon>Flavobacteriales</taxon>
        <taxon>Flavobacteriaceae</taxon>
        <taxon>Cochleicola</taxon>
    </lineage>
</organism>
<evidence type="ECO:0000256" key="2">
    <source>
        <dbReference type="ARBA" id="ARBA00001946"/>
    </source>
</evidence>
<dbReference type="GO" id="GO:0046872">
    <property type="term" value="F:metal ion binding"/>
    <property type="evidence" value="ECO:0007669"/>
    <property type="project" value="UniProtKB-KW"/>
</dbReference>
<comment type="similarity">
    <text evidence="3">Belongs to the Nudix hydrolase family. NudK subfamily.</text>
</comment>
<proteinExistence type="inferred from homology"/>
<dbReference type="PANTHER" id="PTHR11839">
    <property type="entry name" value="UDP/ADP-SUGAR PYROPHOSPHATASE"/>
    <property type="match status" value="1"/>
</dbReference>
<reference evidence="12 13" key="1">
    <citation type="submission" date="2016-02" db="EMBL/GenBank/DDBJ databases">
        <title>Ulvibacter sp. LPB0005, isolated from Thais luteostoma.</title>
        <authorList>
            <person name="Shin S.-K."/>
            <person name="Yi H."/>
        </authorList>
    </citation>
    <scope>NUCLEOTIDE SEQUENCE [LARGE SCALE GENOMIC DNA]</scope>
    <source>
        <strain evidence="12 13">LPB0005</strain>
    </source>
</reference>
<comment type="catalytic activity">
    <reaction evidence="1">
        <text>GDP-alpha-D-mannose + H2O = alpha-D-mannose 1-phosphate + GMP + 2 H(+)</text>
        <dbReference type="Rhea" id="RHEA:27978"/>
        <dbReference type="ChEBI" id="CHEBI:15377"/>
        <dbReference type="ChEBI" id="CHEBI:15378"/>
        <dbReference type="ChEBI" id="CHEBI:57527"/>
        <dbReference type="ChEBI" id="CHEBI:58115"/>
        <dbReference type="ChEBI" id="CHEBI:58409"/>
    </reaction>
</comment>
<dbReference type="Proteomes" id="UP000077013">
    <property type="component" value="Unassembled WGS sequence"/>
</dbReference>
<evidence type="ECO:0000256" key="1">
    <source>
        <dbReference type="ARBA" id="ARBA00000847"/>
    </source>
</evidence>
<feature type="binding site" evidence="9">
    <location>
        <position position="150"/>
    </location>
    <ligand>
        <name>Mg(2+)</name>
        <dbReference type="ChEBI" id="CHEBI:18420"/>
        <label>1</label>
    </ligand>
</feature>